<dbReference type="Proteomes" id="UP000254597">
    <property type="component" value="Unassembled WGS sequence"/>
</dbReference>
<organism evidence="1 2">
    <name type="scientific">Salmonella enterica</name>
    <name type="common">Salmonella choleraesuis</name>
    <dbReference type="NCBI Taxonomy" id="28901"/>
    <lineage>
        <taxon>Bacteria</taxon>
        <taxon>Pseudomonadati</taxon>
        <taxon>Pseudomonadota</taxon>
        <taxon>Gammaproteobacteria</taxon>
        <taxon>Enterobacterales</taxon>
        <taxon>Enterobacteriaceae</taxon>
        <taxon>Salmonella</taxon>
    </lineage>
</organism>
<gene>
    <name evidence="1" type="ORF">NCTC10252_01926</name>
</gene>
<reference evidence="1 2" key="1">
    <citation type="submission" date="2018-06" db="EMBL/GenBank/DDBJ databases">
        <authorList>
            <consortium name="Pathogen Informatics"/>
            <person name="Doyle S."/>
        </authorList>
    </citation>
    <scope>NUCLEOTIDE SEQUENCE [LARGE SCALE GENOMIC DNA]</scope>
    <source>
        <strain evidence="1 2">NCTC10252</strain>
    </source>
</reference>
<name>A0A379QJW8_SALER</name>
<protein>
    <submittedName>
        <fullName evidence="1">Phage protein</fullName>
    </submittedName>
</protein>
<proteinExistence type="predicted"/>
<dbReference type="EMBL" id="UGWP01000004">
    <property type="protein sequence ID" value="SUF56697.1"/>
    <property type="molecule type" value="Genomic_DNA"/>
</dbReference>
<sequence length="191" mass="21650">MELKNIILALRERVPDFCGRVSGSAEFRPLSEVGKLSLPAAYVIPLADETGEQKSQTDYWQDCTDGFSVVVALDNRLDELGLVSVDDAVHIVRRKLWSAMLGWQPTPEYTRGIEYRGGVLLDMNRAILYYKFDFQATFEITDEMTWQHYELQNLPDLKTVHIDIDLLDPGYGPDGNIDFSADITLQTNSTK</sequence>
<evidence type="ECO:0000313" key="2">
    <source>
        <dbReference type="Proteomes" id="UP000254597"/>
    </source>
</evidence>
<dbReference type="Pfam" id="PF23840">
    <property type="entry name" value="Phage_tail_terminator"/>
    <property type="match status" value="1"/>
</dbReference>
<dbReference type="InterPro" id="IPR056912">
    <property type="entry name" value="Phage_JBD30_tail_term-like"/>
</dbReference>
<accession>A0A379QJW8</accession>
<dbReference type="AlphaFoldDB" id="A0A379QJW8"/>
<evidence type="ECO:0000313" key="1">
    <source>
        <dbReference type="EMBL" id="SUF56697.1"/>
    </source>
</evidence>